<evidence type="ECO:0000313" key="6">
    <source>
        <dbReference type="Proteomes" id="UP000030763"/>
    </source>
</evidence>
<feature type="coiled-coil region" evidence="2">
    <location>
        <begin position="68"/>
        <end position="95"/>
    </location>
</feature>
<protein>
    <submittedName>
        <fullName evidence="5">26S Proteasome non-ATPase regulatory subunit 9, putative</fullName>
    </submittedName>
</protein>
<organism evidence="5 6">
    <name type="scientific">Eimeria maxima</name>
    <name type="common">Coccidian parasite</name>
    <dbReference type="NCBI Taxonomy" id="5804"/>
    <lineage>
        <taxon>Eukaryota</taxon>
        <taxon>Sar</taxon>
        <taxon>Alveolata</taxon>
        <taxon>Apicomplexa</taxon>
        <taxon>Conoidasida</taxon>
        <taxon>Coccidia</taxon>
        <taxon>Eucoccidiorida</taxon>
        <taxon>Eimeriorina</taxon>
        <taxon>Eimeriidae</taxon>
        <taxon>Eimeria</taxon>
    </lineage>
</organism>
<dbReference type="Pfam" id="PF18265">
    <property type="entry name" value="Nas2_N"/>
    <property type="match status" value="1"/>
</dbReference>
<keyword evidence="5" id="KW-0647">Proteasome</keyword>
<reference evidence="5" key="1">
    <citation type="submission" date="2013-10" db="EMBL/GenBank/DDBJ databases">
        <title>Genomic analysis of the causative agents of coccidiosis in chickens.</title>
        <authorList>
            <person name="Reid A.J."/>
            <person name="Blake D."/>
            <person name="Billington K."/>
            <person name="Browne H."/>
            <person name="Dunn M."/>
            <person name="Hung S."/>
            <person name="Kawahara F."/>
            <person name="Miranda-Saavedra D."/>
            <person name="Mourier T."/>
            <person name="Nagra H."/>
            <person name="Otto T.D."/>
            <person name="Rawlings N."/>
            <person name="Sanchez A."/>
            <person name="Sanders M."/>
            <person name="Subramaniam C."/>
            <person name="Tay Y."/>
            <person name="Dear P."/>
            <person name="Doerig C."/>
            <person name="Gruber A."/>
            <person name="Parkinson J."/>
            <person name="Shirley M."/>
            <person name="Wan K.L."/>
            <person name="Berriman M."/>
            <person name="Tomley F."/>
            <person name="Pain A."/>
        </authorList>
    </citation>
    <scope>NUCLEOTIDE SEQUENCE [LARGE SCALE GENOMIC DNA]</scope>
    <source>
        <strain evidence="5">Weybridge</strain>
    </source>
</reference>
<dbReference type="InterPro" id="IPR035269">
    <property type="entry name" value="PSMD9"/>
</dbReference>
<dbReference type="InterPro" id="IPR036034">
    <property type="entry name" value="PDZ_sf"/>
</dbReference>
<gene>
    <name evidence="5" type="ORF">EMWEY_00028840</name>
</gene>
<accession>U6MB11</accession>
<dbReference type="GO" id="GO:0005634">
    <property type="term" value="C:nucleus"/>
    <property type="evidence" value="ECO:0007669"/>
    <property type="project" value="TreeGrafter"/>
</dbReference>
<dbReference type="OMA" id="CIISMPA"/>
<dbReference type="GeneID" id="25336870"/>
<dbReference type="VEuPathDB" id="ToxoDB:EMWEY_00028840"/>
<proteinExistence type="predicted"/>
<feature type="domain" description="Nas2 N-terminal" evidence="4">
    <location>
        <begin position="21"/>
        <end position="98"/>
    </location>
</feature>
<evidence type="ECO:0000256" key="3">
    <source>
        <dbReference type="SAM" id="MobiDB-lite"/>
    </source>
</evidence>
<dbReference type="RefSeq" id="XP_013336888.1">
    <property type="nucleotide sequence ID" value="XM_013481434.1"/>
</dbReference>
<dbReference type="PANTHER" id="PTHR12651">
    <property type="entry name" value="26S PROTEASOME NON-ATPASE REGULATORY SUBUNIT 9"/>
    <property type="match status" value="1"/>
</dbReference>
<name>U6MB11_EIMMA</name>
<feature type="region of interest" description="Disordered" evidence="3">
    <location>
        <begin position="106"/>
        <end position="130"/>
    </location>
</feature>
<dbReference type="Proteomes" id="UP000030763">
    <property type="component" value="Unassembled WGS sequence"/>
</dbReference>
<dbReference type="OrthoDB" id="72325at2759"/>
<dbReference type="GO" id="GO:0005737">
    <property type="term" value="C:cytoplasm"/>
    <property type="evidence" value="ECO:0007669"/>
    <property type="project" value="TreeGrafter"/>
</dbReference>
<dbReference type="GO" id="GO:0000502">
    <property type="term" value="C:proteasome complex"/>
    <property type="evidence" value="ECO:0007669"/>
    <property type="project" value="UniProtKB-KW"/>
</dbReference>
<dbReference type="InterPro" id="IPR040815">
    <property type="entry name" value="Nas2_N"/>
</dbReference>
<keyword evidence="2" id="KW-0175">Coiled coil</keyword>
<reference evidence="5" key="2">
    <citation type="submission" date="2013-10" db="EMBL/GenBank/DDBJ databases">
        <authorList>
            <person name="Aslett M."/>
        </authorList>
    </citation>
    <scope>NUCLEOTIDE SEQUENCE [LARGE SCALE GENOMIC DNA]</scope>
    <source>
        <strain evidence="5">Weybridge</strain>
    </source>
</reference>
<dbReference type="PANTHER" id="PTHR12651:SF1">
    <property type="entry name" value="26S PROTEASOME NON-ATPASE REGULATORY SUBUNIT 9"/>
    <property type="match status" value="1"/>
</dbReference>
<keyword evidence="6" id="KW-1185">Reference proteome</keyword>
<dbReference type="AlphaFoldDB" id="U6MB11"/>
<sequence length="316" mass="35034">MTESENPAHECSSSLAAEAEDVYRQRQQLEQRMEALASFLTSEGMPGLHGPLVDEEGFPRADIDVHSVREARHKLACLKTDYRELQRRLEDILLRLHADRVRTNADELQGVVPGDQSPTGPVPPKKKEQPPRLLEGKIITFTQNWASFTFELHCVHYGSLSSSTRLVMNSVQLCWYPLKEATHTTCLVWSCVADEGPAFAVVDVVHPGSPSSTAGIVAGDRLLRLGSLRLVPSHSRLDERVGGAFKGVAANTNAQTRPVTVTEIFQLLPEEVASHENERIAVVLQRGGRILPLWLIPRRWQGKGLLGCHLKPLQLS</sequence>
<dbReference type="Gene3D" id="2.30.42.10">
    <property type="match status" value="1"/>
</dbReference>
<dbReference type="Gene3D" id="6.10.140.1710">
    <property type="match status" value="1"/>
</dbReference>
<dbReference type="GO" id="GO:0070682">
    <property type="term" value="P:proteasome regulatory particle assembly"/>
    <property type="evidence" value="ECO:0007669"/>
    <property type="project" value="InterPro"/>
</dbReference>
<evidence type="ECO:0000256" key="2">
    <source>
        <dbReference type="SAM" id="Coils"/>
    </source>
</evidence>
<evidence type="ECO:0000313" key="5">
    <source>
        <dbReference type="EMBL" id="CDJ60238.1"/>
    </source>
</evidence>
<keyword evidence="1" id="KW-0143">Chaperone</keyword>
<dbReference type="EMBL" id="HG721594">
    <property type="protein sequence ID" value="CDJ60238.1"/>
    <property type="molecule type" value="Genomic_DNA"/>
</dbReference>
<evidence type="ECO:0000259" key="4">
    <source>
        <dbReference type="Pfam" id="PF18265"/>
    </source>
</evidence>
<evidence type="ECO:0000256" key="1">
    <source>
        <dbReference type="ARBA" id="ARBA00023186"/>
    </source>
</evidence>